<keyword evidence="2" id="KW-1185">Reference proteome</keyword>
<dbReference type="RefSeq" id="WP_250423282.1">
    <property type="nucleotide sequence ID" value="NZ_JAJKBJ010000015.1"/>
</dbReference>
<evidence type="ECO:0000313" key="1">
    <source>
        <dbReference type="EMBL" id="MCL9684822.1"/>
    </source>
</evidence>
<proteinExistence type="predicted"/>
<name>A0A9X2D375_9GAMM</name>
<accession>A0A9X2D375</accession>
<dbReference type="InterPro" id="IPR011042">
    <property type="entry name" value="6-blade_b-propeller_TolB-like"/>
</dbReference>
<gene>
    <name evidence="1" type="ORF">LOX96_12020</name>
</gene>
<dbReference type="Proteomes" id="UP001139721">
    <property type="component" value="Unassembled WGS sequence"/>
</dbReference>
<dbReference type="AlphaFoldDB" id="A0A9X2D375"/>
<dbReference type="SUPFAM" id="SSF101898">
    <property type="entry name" value="NHL repeat"/>
    <property type="match status" value="1"/>
</dbReference>
<dbReference type="Gene3D" id="2.120.10.30">
    <property type="entry name" value="TolB, C-terminal domain"/>
    <property type="match status" value="1"/>
</dbReference>
<dbReference type="Gene3D" id="2.40.10.500">
    <property type="match status" value="1"/>
</dbReference>
<organism evidence="1 2">
    <name type="scientific">Legionella maioricensis</name>
    <dbReference type="NCBI Taxonomy" id="2896528"/>
    <lineage>
        <taxon>Bacteria</taxon>
        <taxon>Pseudomonadati</taxon>
        <taxon>Pseudomonadota</taxon>
        <taxon>Gammaproteobacteria</taxon>
        <taxon>Legionellales</taxon>
        <taxon>Legionellaceae</taxon>
        <taxon>Legionella</taxon>
    </lineage>
</organism>
<sequence>MMKNNWTWSLLLFIVAFLISSTNYALPYTIIPKAGTVLPTQIIIGNTATTFYTVTNNTKRSLPNGYVKYFPPHVTQVTASTAYPDICGQTFTLAPGASCTLQLTVAGGVNSSDPNPHNHLFVCSPNVPACAGTSYPLNVQGLIPTISGRVQSGGNVSTTPIVNALVTIYGVTQNSAVPLGTATTNSTGNFYIYIPQLGLAESPYIIYYAIAQKDNNLELATIIGETISPAIIINEMTTVGAAYSMAQFFHNDQIYGKPLGLKIAASMNANLISPVLGNLSTVISSSPNADETNTMRSLGSLSNLIAPCVQNGNCAALFAATTVNGDVPTNTLQSLLSIAHNPVNNVALIYALTNPLKIYQPYLSALQVPDAWTLAVKFNNTGSDSCPFGGPAKTAFDSQGNAWITNNVIQGTPNSTNCIIALKPNGQPADGVNNTPISPVFGGGLLGTAFGITVDTRGSVWTGNFGWGSCSECLPAIGSVSQFSPFGIPISGSSGYTSFIYRAQGVISDQSNNIWIASYGNNNIVVFPNGDPNAAFFYSQPANSGPFDIAIAQDGSAWVSNTLSSHVTKYAISNGQLIQQFDLSIGASPKGIGIDSQGNAWVASTNNSTVYEISPDGNTINSYTGGGVSGPWGITVDGNDNIWVANFEPGGAPAKFSVTELCGSNTANCPAGLSTGDPISPAIGFTLPTGGSQVLLHDGTPLYGPNGPPSFNPLMRLTHAISDQAGNVWAANNWKPNPLTDFVFNPGGDGMVVFIGLAKPPQ</sequence>
<protein>
    <submittedName>
        <fullName evidence="1">NHL repeat-containing protein</fullName>
    </submittedName>
</protein>
<reference evidence="1" key="1">
    <citation type="submission" date="2021-11" db="EMBL/GenBank/DDBJ databases">
        <title>Legionella maioricencis sp. nov., a new species isolated from hot water samples in Mallorca.</title>
        <authorList>
            <person name="Crespi S."/>
            <person name="Drasar V."/>
            <person name="Salva-Serra F."/>
            <person name="Jaen-Luchoro D."/>
            <person name="Pineiro-Iglesias B."/>
            <person name="Aliaga F."/>
            <person name="Fernandez-Juarez V."/>
            <person name="Coll G."/>
            <person name="Moore E.R.B."/>
            <person name="Bennasar-Figueras A."/>
        </authorList>
    </citation>
    <scope>NUCLEOTIDE SEQUENCE</scope>
    <source>
        <strain evidence="1">HCPI-6</strain>
    </source>
</reference>
<dbReference type="InterPro" id="IPR050952">
    <property type="entry name" value="TRIM-NHL_E3_ligases"/>
</dbReference>
<dbReference type="CDD" id="cd05819">
    <property type="entry name" value="NHL"/>
    <property type="match status" value="1"/>
</dbReference>
<evidence type="ECO:0000313" key="2">
    <source>
        <dbReference type="Proteomes" id="UP001139721"/>
    </source>
</evidence>
<comment type="caution">
    <text evidence="1">The sequence shown here is derived from an EMBL/GenBank/DDBJ whole genome shotgun (WGS) entry which is preliminary data.</text>
</comment>
<dbReference type="GO" id="GO:0008270">
    <property type="term" value="F:zinc ion binding"/>
    <property type="evidence" value="ECO:0007669"/>
    <property type="project" value="UniProtKB-KW"/>
</dbReference>
<dbReference type="PANTHER" id="PTHR24104">
    <property type="entry name" value="E3 UBIQUITIN-PROTEIN LIGASE NHLRC1-RELATED"/>
    <property type="match status" value="1"/>
</dbReference>
<dbReference type="PANTHER" id="PTHR24104:SF25">
    <property type="entry name" value="PROTEIN LIN-41"/>
    <property type="match status" value="1"/>
</dbReference>
<dbReference type="EMBL" id="JAJKBJ010000015">
    <property type="protein sequence ID" value="MCL9684822.1"/>
    <property type="molecule type" value="Genomic_DNA"/>
</dbReference>